<sequence>MPSFARGDRRDLAYSVTLRSTEVQGDVGDVYRWPQAQQSVRSAEPATLQEQLAATGLPDEAAQLFAEAAQQANLHPTLTVPLDNLVPAPTAGRRTRGAEGVPVVELEVPAPGRDEGQVLLEADDTGVVHWVLSESAAVGDGTDRAGGTQVFRIPVIDPIELTGAQQTRGLTGYGVRKVLHLLRFPIEAAAGKVAEYAVGRWENKHRPHRLQLTSPTTFLHPTPDGSVTAEIARRATEGPFLVFVHGTFSQCSAAFRGLAQDPALAELHQRYGGRVLVFDHPTVSLDPSANAQWLLRQLPADKELTLDLVTHSRGGLVARQLGPVAAAAGLRAPSVRRLVHVGSPNAGTVLASSKRLGDLLDVVTNLFALFPDGTVIDALQVVLEVVKQCAVGVLHGLDGLAAMDPASPTLTALNATPVPPACTVHAVASNYDPRPDAALPIRALNALVDRLFNTGNDLVVPTDGVFQASSYTVPDPVVLQARDAVAHSDYFQFAEVRKNLLTWLM</sequence>
<dbReference type="AlphaFoldDB" id="A0A2X0I9D6"/>
<reference evidence="2 3" key="1">
    <citation type="submission" date="2018-06" db="EMBL/GenBank/DDBJ databases">
        <title>Streptacidiphilus pinicola sp. nov., isolated from pine grove soil.</title>
        <authorList>
            <person name="Roh S.G."/>
            <person name="Park S."/>
            <person name="Kim M.-K."/>
            <person name="Yun B.-R."/>
            <person name="Park J."/>
            <person name="Kim M.J."/>
            <person name="Kim Y.S."/>
            <person name="Kim S.B."/>
        </authorList>
    </citation>
    <scope>NUCLEOTIDE SEQUENCE [LARGE SCALE GENOMIC DNA]</scope>
    <source>
        <strain evidence="2 3">MMS16-CNU450</strain>
    </source>
</reference>
<evidence type="ECO:0000259" key="1">
    <source>
        <dbReference type="Pfam" id="PF24096"/>
    </source>
</evidence>
<dbReference type="InterPro" id="IPR055803">
    <property type="entry name" value="DUF7379"/>
</dbReference>
<evidence type="ECO:0000313" key="3">
    <source>
        <dbReference type="Proteomes" id="UP000248889"/>
    </source>
</evidence>
<dbReference type="Gene3D" id="3.40.50.1820">
    <property type="entry name" value="alpha/beta hydrolase"/>
    <property type="match status" value="1"/>
</dbReference>
<proteinExistence type="predicted"/>
<accession>A0A2X0I9D6</accession>
<evidence type="ECO:0000313" key="2">
    <source>
        <dbReference type="EMBL" id="RAG81552.1"/>
    </source>
</evidence>
<comment type="caution">
    <text evidence="2">The sequence shown here is derived from an EMBL/GenBank/DDBJ whole genome shotgun (WGS) entry which is preliminary data.</text>
</comment>
<dbReference type="RefSeq" id="WP_111506816.1">
    <property type="nucleotide sequence ID" value="NZ_QKYN01000154.1"/>
</dbReference>
<keyword evidence="3" id="KW-1185">Reference proteome</keyword>
<dbReference type="InterPro" id="IPR029058">
    <property type="entry name" value="AB_hydrolase_fold"/>
</dbReference>
<dbReference type="EMBL" id="QKYN01000154">
    <property type="protein sequence ID" value="RAG81552.1"/>
    <property type="molecule type" value="Genomic_DNA"/>
</dbReference>
<dbReference type="SUPFAM" id="SSF53474">
    <property type="entry name" value="alpha/beta-Hydrolases"/>
    <property type="match status" value="1"/>
</dbReference>
<gene>
    <name evidence="2" type="ORF">DN069_32375</name>
</gene>
<organism evidence="2 3">
    <name type="scientific">Streptacidiphilus pinicola</name>
    <dbReference type="NCBI Taxonomy" id="2219663"/>
    <lineage>
        <taxon>Bacteria</taxon>
        <taxon>Bacillati</taxon>
        <taxon>Actinomycetota</taxon>
        <taxon>Actinomycetes</taxon>
        <taxon>Kitasatosporales</taxon>
        <taxon>Streptomycetaceae</taxon>
        <taxon>Streptacidiphilus</taxon>
    </lineage>
</organism>
<protein>
    <recommendedName>
        <fullName evidence="1">DUF7379 domain-containing protein</fullName>
    </recommendedName>
</protein>
<dbReference type="Pfam" id="PF24096">
    <property type="entry name" value="DUF7379"/>
    <property type="match status" value="1"/>
</dbReference>
<name>A0A2X0I9D6_9ACTN</name>
<dbReference type="OrthoDB" id="8871309at2"/>
<dbReference type="Proteomes" id="UP000248889">
    <property type="component" value="Unassembled WGS sequence"/>
</dbReference>
<feature type="domain" description="DUF7379" evidence="1">
    <location>
        <begin position="241"/>
        <end position="414"/>
    </location>
</feature>